<feature type="signal peptide" evidence="15">
    <location>
        <begin position="1"/>
        <end position="22"/>
    </location>
</feature>
<dbReference type="Pfam" id="PF01657">
    <property type="entry name" value="Stress-antifung"/>
    <property type="match status" value="2"/>
</dbReference>
<evidence type="ECO:0000256" key="15">
    <source>
        <dbReference type="SAM" id="SignalP"/>
    </source>
</evidence>
<evidence type="ECO:0000256" key="11">
    <source>
        <dbReference type="ARBA" id="ARBA00023157"/>
    </source>
</evidence>
<dbReference type="FunFam" id="3.30.430.20:FF:000008">
    <property type="entry name" value="cysteine-rich repeat secretory protein 3"/>
    <property type="match status" value="1"/>
</dbReference>
<dbReference type="GO" id="GO:0046739">
    <property type="term" value="P:transport of virus in multicellular host"/>
    <property type="evidence" value="ECO:0007669"/>
    <property type="project" value="UniProtKB-ARBA"/>
</dbReference>
<evidence type="ECO:0000256" key="12">
    <source>
        <dbReference type="ARBA" id="ARBA00024184"/>
    </source>
</evidence>
<evidence type="ECO:0000256" key="8">
    <source>
        <dbReference type="ARBA" id="ARBA00022949"/>
    </source>
</evidence>
<keyword evidence="3" id="KW-1003">Cell membrane</keyword>
<evidence type="ECO:0000313" key="18">
    <source>
        <dbReference type="Proteomes" id="UP001558713"/>
    </source>
</evidence>
<dbReference type="Proteomes" id="UP001558713">
    <property type="component" value="Unassembled WGS sequence"/>
</dbReference>
<keyword evidence="9 14" id="KW-1133">Transmembrane helix</keyword>
<evidence type="ECO:0000256" key="10">
    <source>
        <dbReference type="ARBA" id="ARBA00023136"/>
    </source>
</evidence>
<evidence type="ECO:0000313" key="17">
    <source>
        <dbReference type="EMBL" id="KAL1199646.1"/>
    </source>
</evidence>
<dbReference type="AlphaFoldDB" id="A0ABD0ZYF6"/>
<keyword evidence="2" id="KW-0813">Transport</keyword>
<comment type="caution">
    <text evidence="17">The sequence shown here is derived from an EMBL/GenBank/DDBJ whole genome shotgun (WGS) entry which is preliminary data.</text>
</comment>
<keyword evidence="18" id="KW-1185">Reference proteome</keyword>
<feature type="domain" description="Gnk2-homologous" evidence="16">
    <location>
        <begin position="141"/>
        <end position="244"/>
    </location>
</feature>
<evidence type="ECO:0000256" key="1">
    <source>
        <dbReference type="ARBA" id="ARBA00004251"/>
    </source>
</evidence>
<dbReference type="GO" id="GO:0010497">
    <property type="term" value="P:plasmodesmata-mediated intercellular transport"/>
    <property type="evidence" value="ECO:0007669"/>
    <property type="project" value="UniProtKB-ARBA"/>
</dbReference>
<keyword evidence="11" id="KW-1015">Disulfide bond</keyword>
<evidence type="ECO:0000256" key="14">
    <source>
        <dbReference type="SAM" id="Phobius"/>
    </source>
</evidence>
<keyword evidence="10 14" id="KW-0472">Membrane</keyword>
<feature type="chain" id="PRO_5044747149" evidence="15">
    <location>
        <begin position="23"/>
        <end position="298"/>
    </location>
</feature>
<keyword evidence="8" id="KW-0965">Cell junction</keyword>
<comment type="similarity">
    <text evidence="13">Belongs to the cysteine-rich repeat secretory protein family. Plasmodesmata-located proteins (PDLD) subfamily.</text>
</comment>
<dbReference type="EMBL" id="JBANAX010000638">
    <property type="protein sequence ID" value="KAL1199646.1"/>
    <property type="molecule type" value="Genomic_DNA"/>
</dbReference>
<dbReference type="GO" id="GO:0005886">
    <property type="term" value="C:plasma membrane"/>
    <property type="evidence" value="ECO:0007669"/>
    <property type="project" value="UniProtKB-SubCell"/>
</dbReference>
<dbReference type="FunFam" id="3.30.430.20:FF:000001">
    <property type="entry name" value="cysteine-rich repeat secretory protein 3"/>
    <property type="match status" value="1"/>
</dbReference>
<dbReference type="PANTHER" id="PTHR32080:SF36">
    <property type="entry name" value="PLASMODESMATA-LOCATED PROTEIN 1"/>
    <property type="match status" value="1"/>
</dbReference>
<evidence type="ECO:0000256" key="7">
    <source>
        <dbReference type="ARBA" id="ARBA00022737"/>
    </source>
</evidence>
<protein>
    <submittedName>
        <fullName evidence="17">Plasmodesmata-located protein 1</fullName>
    </submittedName>
</protein>
<evidence type="ECO:0000256" key="9">
    <source>
        <dbReference type="ARBA" id="ARBA00022989"/>
    </source>
</evidence>
<keyword evidence="6 15" id="KW-0732">Signal</keyword>
<dbReference type="GO" id="GO:0009506">
    <property type="term" value="C:plasmodesma"/>
    <property type="evidence" value="ECO:0007669"/>
    <property type="project" value="UniProtKB-SubCell"/>
</dbReference>
<feature type="transmembrane region" description="Helical" evidence="14">
    <location>
        <begin position="265"/>
        <end position="285"/>
    </location>
</feature>
<evidence type="ECO:0000256" key="6">
    <source>
        <dbReference type="ARBA" id="ARBA00022729"/>
    </source>
</evidence>
<dbReference type="InterPro" id="IPR002902">
    <property type="entry name" value="GNK2"/>
</dbReference>
<dbReference type="InterPro" id="IPR051378">
    <property type="entry name" value="Cell2Cell_Antifungal"/>
</dbReference>
<evidence type="ECO:0000256" key="3">
    <source>
        <dbReference type="ARBA" id="ARBA00022475"/>
    </source>
</evidence>
<accession>A0ABD0ZYF6</accession>
<evidence type="ECO:0000256" key="5">
    <source>
        <dbReference type="ARBA" id="ARBA00022692"/>
    </source>
</evidence>
<evidence type="ECO:0000256" key="4">
    <source>
        <dbReference type="ARBA" id="ARBA00022581"/>
    </source>
</evidence>
<dbReference type="PROSITE" id="PS51473">
    <property type="entry name" value="GNK2"/>
    <property type="match status" value="2"/>
</dbReference>
<keyword evidence="7" id="KW-0677">Repeat</keyword>
<feature type="domain" description="Gnk2-homologous" evidence="16">
    <location>
        <begin position="26"/>
        <end position="136"/>
    </location>
</feature>
<evidence type="ECO:0000259" key="16">
    <source>
        <dbReference type="PROSITE" id="PS51473"/>
    </source>
</evidence>
<sequence>MMKLIYQFFIFFFFLRFSVIFADDYKNLIFKGCANQKSPDQTGVFSQNLKNLFTSLVSQSAKSSFTATTSGTDNNTAVNGVFQCRGDLHAAECSDCVDKIPKLFYKLCGGDGDGGNVVAARVQLAGCYIRYEVSGFRQTSGTEMLYRVCGNKKSGDPEFSGKRDTAFGMAENGVKTGGGGGGGFYAGEYESVYVLGQCEGSLGNSDCGECVKDGFDKAKSECGDSNSGQIYLHKCFVSYSYYSHGVPNISPLSGGEKRQHTQRTIALAVGGVTVLGFVIVCLLVLRSAMKKKSKYDAY</sequence>
<keyword evidence="4" id="KW-0945">Host-virus interaction</keyword>
<dbReference type="Gene3D" id="3.30.430.20">
    <property type="entry name" value="Gnk2 domain, C-X8-C-X2-C motif"/>
    <property type="match status" value="2"/>
</dbReference>
<dbReference type="InterPro" id="IPR038408">
    <property type="entry name" value="GNK2_sf"/>
</dbReference>
<dbReference type="PANTHER" id="PTHR32080">
    <property type="entry name" value="ANTIFUNGAL PROTEIN GINKBILOBIN-2-LIKE"/>
    <property type="match status" value="1"/>
</dbReference>
<evidence type="ECO:0000256" key="13">
    <source>
        <dbReference type="ARBA" id="ARBA00038393"/>
    </source>
</evidence>
<organism evidence="17 18">
    <name type="scientific">Cardamine amara subsp. amara</name>
    <dbReference type="NCBI Taxonomy" id="228776"/>
    <lineage>
        <taxon>Eukaryota</taxon>
        <taxon>Viridiplantae</taxon>
        <taxon>Streptophyta</taxon>
        <taxon>Embryophyta</taxon>
        <taxon>Tracheophyta</taxon>
        <taxon>Spermatophyta</taxon>
        <taxon>Magnoliopsida</taxon>
        <taxon>eudicotyledons</taxon>
        <taxon>Gunneridae</taxon>
        <taxon>Pentapetalae</taxon>
        <taxon>rosids</taxon>
        <taxon>malvids</taxon>
        <taxon>Brassicales</taxon>
        <taxon>Brassicaceae</taxon>
        <taxon>Cardamineae</taxon>
        <taxon>Cardamine</taxon>
    </lineage>
</organism>
<proteinExistence type="inferred from homology"/>
<comment type="subcellular location">
    <subcellularLocation>
        <location evidence="12">Cell junction</location>
        <location evidence="12">Plasmodesma</location>
    </subcellularLocation>
    <subcellularLocation>
        <location evidence="1">Cell membrane</location>
        <topology evidence="1">Single-pass type I membrane protein</topology>
    </subcellularLocation>
</comment>
<dbReference type="CDD" id="cd23509">
    <property type="entry name" value="Gnk2-like"/>
    <property type="match status" value="2"/>
</dbReference>
<keyword evidence="5 14" id="KW-0812">Transmembrane</keyword>
<name>A0ABD0ZYF6_CARAN</name>
<evidence type="ECO:0000256" key="2">
    <source>
        <dbReference type="ARBA" id="ARBA00022448"/>
    </source>
</evidence>
<gene>
    <name evidence="17" type="ORF">V5N11_019408</name>
</gene>
<reference evidence="17 18" key="1">
    <citation type="submission" date="2024-04" db="EMBL/GenBank/DDBJ databases">
        <title>Genome assembly C_amara_ONT_v2.</title>
        <authorList>
            <person name="Yant L."/>
            <person name="Moore C."/>
            <person name="Slenker M."/>
        </authorList>
    </citation>
    <scope>NUCLEOTIDE SEQUENCE [LARGE SCALE GENOMIC DNA]</scope>
    <source>
        <tissue evidence="17">Leaf</tissue>
    </source>
</reference>